<dbReference type="Proteomes" id="UP001187343">
    <property type="component" value="Unassembled WGS sequence"/>
</dbReference>
<comment type="caution">
    <text evidence="10">The sequence shown here is derived from an EMBL/GenBank/DDBJ whole genome shotgun (WGS) entry which is preliminary data.</text>
</comment>
<keyword evidence="7" id="KW-0175">Coiled coil</keyword>
<gene>
    <name evidence="10" type="ORF">Q8A67_000108</name>
</gene>
<dbReference type="FunFam" id="3.40.50.300:FF:002581">
    <property type="entry name" value="Guanylate-binding protein 4"/>
    <property type="match status" value="1"/>
</dbReference>
<dbReference type="AlphaFoldDB" id="A0AA88QIZ7"/>
<dbReference type="Gene3D" id="1.20.1000.10">
    <property type="entry name" value="Guanylate-binding protein, C-terminal domain"/>
    <property type="match status" value="1"/>
</dbReference>
<dbReference type="InterPro" id="IPR027417">
    <property type="entry name" value="P-loop_NTPase"/>
</dbReference>
<feature type="region of interest" description="Disordered" evidence="8">
    <location>
        <begin position="602"/>
        <end position="627"/>
    </location>
</feature>
<dbReference type="SUPFAM" id="SSF48340">
    <property type="entry name" value="Interferon-induced guanylate-binding protein 1 (GBP1), C-terminal domain"/>
    <property type="match status" value="1"/>
</dbReference>
<keyword evidence="1" id="KW-0399">Innate immunity</keyword>
<dbReference type="InterPro" id="IPR015894">
    <property type="entry name" value="Guanylate-bd_N"/>
</dbReference>
<dbReference type="InterPro" id="IPR037684">
    <property type="entry name" value="GBP_C"/>
</dbReference>
<dbReference type="InterPro" id="IPR003191">
    <property type="entry name" value="Guanylate-bd/ATL_C"/>
</dbReference>
<dbReference type="Pfam" id="PF02263">
    <property type="entry name" value="GBP"/>
    <property type="match status" value="1"/>
</dbReference>
<keyword evidence="11" id="KW-1185">Reference proteome</keyword>
<protein>
    <recommendedName>
        <fullName evidence="9">GB1/RHD3-type G domain-containing protein</fullName>
    </recommendedName>
</protein>
<evidence type="ECO:0000256" key="3">
    <source>
        <dbReference type="ARBA" id="ARBA00022801"/>
    </source>
</evidence>
<evidence type="ECO:0000256" key="5">
    <source>
        <dbReference type="ARBA" id="ARBA00023134"/>
    </source>
</evidence>
<evidence type="ECO:0000256" key="7">
    <source>
        <dbReference type="SAM" id="Coils"/>
    </source>
</evidence>
<evidence type="ECO:0000259" key="9">
    <source>
        <dbReference type="PROSITE" id="PS51715"/>
    </source>
</evidence>
<dbReference type="GO" id="GO:0003924">
    <property type="term" value="F:GTPase activity"/>
    <property type="evidence" value="ECO:0007669"/>
    <property type="project" value="InterPro"/>
</dbReference>
<sequence length="627" mass="72543">MDKPVCLIDTASDGKLFVQQSALQVLEKIQQPVVVVAVVGLYRTGKSYLMNRLAGKQTGFALGSTIESKTKGIWMWCVPHPTKAETTLVLLDTEGLGDVDKGNSKHDTRIFSLAVLLSSTLVLNSRGTIDNRAIEDLQYVTELTEYIKIRSPDEVVDDAEFVRFFPRFIWAVRDFTLQLNIDGKNATEDEYLEFALKLKPGVSIQVNNYNFPRECIRKYFPLRNCFTFPFPSDPDNLSYLETLDPALISKQFLEVSDRFCKFIFDQSQVKNLKDGYTVTGRVLGHLAKTYVDTISSGGVPCLENAVITMAKIENEAAVKEGIDMYQSEMEKLKKSFPLDLNEITSKHQCFRLMATQTFMKRSFRDSNGKYLTSLEEAINHQFDGYLWNNAKASKAKCERLLSVLSKPMTEKINQGFYSKAGGYDLFCQDLNIIIKQYNARANKEVKFNEVSEKFLKEKVPVATAIQNADNKLTENEQRICEERQKAVLLEQEIKAQDERQRQLEKKIETEQQNNAERMRQVMEKMNMEMSLQKQEMNRAMDSKLREQTDMMMNGFQEKANQMNWEIQELKRKNNDTEERKSREFKEFLEHMERRNAQNMEVLQQQHREQMNAMNWRPKQKSSSCSLQ</sequence>
<reference evidence="10" key="1">
    <citation type="submission" date="2023-08" db="EMBL/GenBank/DDBJ databases">
        <title>Chromosome-level Genome Assembly of mud carp (Cirrhinus molitorella).</title>
        <authorList>
            <person name="Liu H."/>
        </authorList>
    </citation>
    <scope>NUCLEOTIDE SEQUENCE</scope>
    <source>
        <strain evidence="10">Prfri</strain>
        <tissue evidence="10">Muscle</tissue>
    </source>
</reference>
<dbReference type="EMBL" id="JAUYZG010000001">
    <property type="protein sequence ID" value="KAK2915734.1"/>
    <property type="molecule type" value="Genomic_DNA"/>
</dbReference>
<evidence type="ECO:0000256" key="6">
    <source>
        <dbReference type="PROSITE-ProRule" id="PRU01052"/>
    </source>
</evidence>
<comment type="similarity">
    <text evidence="6">Belongs to the TRAFAC class dynamin-like GTPase superfamily. GB1/RHD3 GTPase family.</text>
</comment>
<keyword evidence="2" id="KW-0547">Nucleotide-binding</keyword>
<evidence type="ECO:0000256" key="1">
    <source>
        <dbReference type="ARBA" id="ARBA00022588"/>
    </source>
</evidence>
<dbReference type="Gene3D" id="3.40.50.300">
    <property type="entry name" value="P-loop containing nucleotide triphosphate hydrolases"/>
    <property type="match status" value="1"/>
</dbReference>
<dbReference type="GO" id="GO:0005525">
    <property type="term" value="F:GTP binding"/>
    <property type="evidence" value="ECO:0007669"/>
    <property type="project" value="UniProtKB-KW"/>
</dbReference>
<evidence type="ECO:0000256" key="8">
    <source>
        <dbReference type="SAM" id="MobiDB-lite"/>
    </source>
</evidence>
<evidence type="ECO:0000256" key="2">
    <source>
        <dbReference type="ARBA" id="ARBA00022741"/>
    </source>
</evidence>
<dbReference type="PANTHER" id="PTHR10751">
    <property type="entry name" value="GUANYLATE BINDING PROTEIN"/>
    <property type="match status" value="1"/>
</dbReference>
<dbReference type="InterPro" id="IPR030386">
    <property type="entry name" value="G_GB1_RHD3_dom"/>
</dbReference>
<dbReference type="CDD" id="cd16269">
    <property type="entry name" value="GBP_C"/>
    <property type="match status" value="1"/>
</dbReference>
<dbReference type="CDD" id="cd01851">
    <property type="entry name" value="GBP"/>
    <property type="match status" value="1"/>
</dbReference>
<keyword evidence="5" id="KW-0342">GTP-binding</keyword>
<evidence type="ECO:0000256" key="4">
    <source>
        <dbReference type="ARBA" id="ARBA00022859"/>
    </source>
</evidence>
<name>A0AA88QIZ7_9TELE</name>
<dbReference type="PROSITE" id="PS51715">
    <property type="entry name" value="G_GB1_RHD3"/>
    <property type="match status" value="1"/>
</dbReference>
<feature type="coiled-coil region" evidence="7">
    <location>
        <begin position="486"/>
        <end position="586"/>
    </location>
</feature>
<dbReference type="SUPFAM" id="SSF52540">
    <property type="entry name" value="P-loop containing nucleoside triphosphate hydrolases"/>
    <property type="match status" value="1"/>
</dbReference>
<evidence type="ECO:0000313" key="11">
    <source>
        <dbReference type="Proteomes" id="UP001187343"/>
    </source>
</evidence>
<dbReference type="GO" id="GO:0045087">
    <property type="term" value="P:innate immune response"/>
    <property type="evidence" value="ECO:0007669"/>
    <property type="project" value="UniProtKB-KW"/>
</dbReference>
<keyword evidence="4" id="KW-0391">Immunity</keyword>
<feature type="domain" description="GB1/RHD3-type G" evidence="9">
    <location>
        <begin position="30"/>
        <end position="268"/>
    </location>
</feature>
<organism evidence="10 11">
    <name type="scientific">Cirrhinus molitorella</name>
    <name type="common">mud carp</name>
    <dbReference type="NCBI Taxonomy" id="172907"/>
    <lineage>
        <taxon>Eukaryota</taxon>
        <taxon>Metazoa</taxon>
        <taxon>Chordata</taxon>
        <taxon>Craniata</taxon>
        <taxon>Vertebrata</taxon>
        <taxon>Euteleostomi</taxon>
        <taxon>Actinopterygii</taxon>
        <taxon>Neopterygii</taxon>
        <taxon>Teleostei</taxon>
        <taxon>Ostariophysi</taxon>
        <taxon>Cypriniformes</taxon>
        <taxon>Cyprinidae</taxon>
        <taxon>Labeoninae</taxon>
        <taxon>Labeonini</taxon>
        <taxon>Cirrhinus</taxon>
    </lineage>
</organism>
<keyword evidence="3" id="KW-0378">Hydrolase</keyword>
<proteinExistence type="inferred from homology"/>
<accession>A0AA88QIZ7</accession>
<dbReference type="Pfam" id="PF02841">
    <property type="entry name" value="GBP_C"/>
    <property type="match status" value="1"/>
</dbReference>
<evidence type="ECO:0000313" key="10">
    <source>
        <dbReference type="EMBL" id="KAK2915734.1"/>
    </source>
</evidence>
<dbReference type="InterPro" id="IPR036543">
    <property type="entry name" value="Guanylate-bd_C_sf"/>
</dbReference>